<dbReference type="RefSeq" id="XP_022246460.1">
    <property type="nucleotide sequence ID" value="XM_022390752.1"/>
</dbReference>
<feature type="transmembrane region" description="Helical" evidence="8">
    <location>
        <begin position="145"/>
        <end position="166"/>
    </location>
</feature>
<keyword evidence="5 8" id="KW-1133">Transmembrane helix</keyword>
<dbReference type="InterPro" id="IPR036259">
    <property type="entry name" value="MFS_trans_sf"/>
</dbReference>
<dbReference type="Gene3D" id="1.20.1250.20">
    <property type="entry name" value="MFS general substrate transporter like domains"/>
    <property type="match status" value="2"/>
</dbReference>
<evidence type="ECO:0000313" key="9">
    <source>
        <dbReference type="Proteomes" id="UP000694941"/>
    </source>
</evidence>
<feature type="transmembrane region" description="Helical" evidence="8">
    <location>
        <begin position="18"/>
        <end position="40"/>
    </location>
</feature>
<feature type="transmembrane region" description="Helical" evidence="8">
    <location>
        <begin position="258"/>
        <end position="276"/>
    </location>
</feature>
<keyword evidence="3 7" id="KW-0812">Transmembrane</keyword>
<comment type="subcellular location">
    <subcellularLocation>
        <location evidence="1 7">Membrane</location>
        <topology evidence="1 7">Multi-pass membrane protein</topology>
    </subcellularLocation>
</comment>
<feature type="transmembrane region" description="Helical" evidence="8">
    <location>
        <begin position="340"/>
        <end position="359"/>
    </location>
</feature>
<dbReference type="GeneID" id="106463299"/>
<evidence type="ECO:0000256" key="3">
    <source>
        <dbReference type="ARBA" id="ARBA00022692"/>
    </source>
</evidence>
<comment type="similarity">
    <text evidence="2 7">Belongs to the major facilitator superfamily. Proton-dependent oligopeptide transporter (POT/PTR) (TC 2.A.17) family.</text>
</comment>
<keyword evidence="4" id="KW-0571">Peptide transport</keyword>
<keyword evidence="9" id="KW-1185">Reference proteome</keyword>
<accession>A0ABM1SS54</accession>
<reference evidence="10" key="1">
    <citation type="submission" date="2025-08" db="UniProtKB">
        <authorList>
            <consortium name="RefSeq"/>
        </authorList>
    </citation>
    <scope>IDENTIFICATION</scope>
    <source>
        <tissue evidence="10">Muscle</tissue>
    </source>
</reference>
<keyword evidence="4" id="KW-0653">Protein transport</keyword>
<dbReference type="PANTHER" id="PTHR11654">
    <property type="entry name" value="OLIGOPEPTIDE TRANSPORTER-RELATED"/>
    <property type="match status" value="1"/>
</dbReference>
<feature type="transmembrane region" description="Helical" evidence="8">
    <location>
        <begin position="306"/>
        <end position="328"/>
    </location>
</feature>
<dbReference type="PROSITE" id="PS01023">
    <property type="entry name" value="PTR2_2"/>
    <property type="match status" value="1"/>
</dbReference>
<sequence length="636" mass="70827">MVENIDESYSAKSVWTLWYLNCIRFVSAVLTLYLTTILLYDDDMATMIYHVFSMACYFTPVFGAMLADSLLGKFKTILYISILYASGNIILALASIPNFLPMAAISMIGLFTVAAGTGGIKPCVSAFGGDQFGPGQERDLQRFFSLFYLSINAGSLLSTFLTPILRGDVRCFGDNTCYPLAFGVPAVLMVIALILFIVGRSKYKIIPPQGNIVIKVVKCIGHALRRRSKAIKEGIRKDHWLNYADDKYDTKLIEDVKAVLYVLRLYLPIPVFWALFDQQGSRWTLQATRMNGEVGGFIVKPDQMQVINPLMIIAFIPLFEYIIYPLLAKCNLLIRPLQRITFGGFLTATAFVIAGFLQIKIENTLPALPSSGLSQVALINAAPCPLNIKSDFLETKLAVNQIYIIKDLESNVSHNLTFTSTPGECDIKFEPVNYVLQTSSKDVQAMMVTSDLSKLLIHQVADTLKKPDKGEVNVRIFYNFLTSVETNSTFKLSGPKDYEIPIQKVTTLDNTSITVLGSTEYTRVLPGVYSLSLLNSNSSGFSVKLPDFQVKMGGGYIFTIAPNHKSELSTKLHTVVEPNDVSMFLQFPQYIIITAGEIMFSITGLEFSYSQVSSSGHYHHSWRNCFQSPVLIFHIL</sequence>
<protein>
    <submittedName>
        <fullName evidence="10">Solute carrier family 15 member 1-like</fullName>
    </submittedName>
</protein>
<feature type="transmembrane region" description="Helical" evidence="8">
    <location>
        <begin position="178"/>
        <end position="198"/>
    </location>
</feature>
<name>A0ABM1SS54_LIMPO</name>
<feature type="transmembrane region" description="Helical" evidence="8">
    <location>
        <begin position="46"/>
        <end position="65"/>
    </location>
</feature>
<dbReference type="Proteomes" id="UP000694941">
    <property type="component" value="Unplaced"/>
</dbReference>
<proteinExistence type="inferred from homology"/>
<dbReference type="SUPFAM" id="SSF103473">
    <property type="entry name" value="MFS general substrate transporter"/>
    <property type="match status" value="1"/>
</dbReference>
<gene>
    <name evidence="10" type="primary">LOC106463299</name>
</gene>
<evidence type="ECO:0000256" key="7">
    <source>
        <dbReference type="RuleBase" id="RU003755"/>
    </source>
</evidence>
<evidence type="ECO:0000256" key="1">
    <source>
        <dbReference type="ARBA" id="ARBA00004141"/>
    </source>
</evidence>
<organism evidence="9 10">
    <name type="scientific">Limulus polyphemus</name>
    <name type="common">Atlantic horseshoe crab</name>
    <dbReference type="NCBI Taxonomy" id="6850"/>
    <lineage>
        <taxon>Eukaryota</taxon>
        <taxon>Metazoa</taxon>
        <taxon>Ecdysozoa</taxon>
        <taxon>Arthropoda</taxon>
        <taxon>Chelicerata</taxon>
        <taxon>Merostomata</taxon>
        <taxon>Xiphosura</taxon>
        <taxon>Limulidae</taxon>
        <taxon>Limulus</taxon>
    </lineage>
</organism>
<evidence type="ECO:0000256" key="8">
    <source>
        <dbReference type="SAM" id="Phobius"/>
    </source>
</evidence>
<evidence type="ECO:0000256" key="6">
    <source>
        <dbReference type="ARBA" id="ARBA00023136"/>
    </source>
</evidence>
<feature type="transmembrane region" description="Helical" evidence="8">
    <location>
        <begin position="77"/>
        <end position="96"/>
    </location>
</feature>
<dbReference type="InterPro" id="IPR000109">
    <property type="entry name" value="POT_fam"/>
</dbReference>
<keyword evidence="7" id="KW-0813">Transport</keyword>
<feature type="transmembrane region" description="Helical" evidence="8">
    <location>
        <begin position="102"/>
        <end position="124"/>
    </location>
</feature>
<dbReference type="InterPro" id="IPR018456">
    <property type="entry name" value="PTR2_symporter_CS"/>
</dbReference>
<feature type="non-terminal residue" evidence="10">
    <location>
        <position position="636"/>
    </location>
</feature>
<dbReference type="Pfam" id="PF00854">
    <property type="entry name" value="PTR2"/>
    <property type="match status" value="1"/>
</dbReference>
<evidence type="ECO:0000256" key="4">
    <source>
        <dbReference type="ARBA" id="ARBA00022856"/>
    </source>
</evidence>
<keyword evidence="6 8" id="KW-0472">Membrane</keyword>
<dbReference type="PROSITE" id="PS01022">
    <property type="entry name" value="PTR2_1"/>
    <property type="match status" value="1"/>
</dbReference>
<evidence type="ECO:0000313" key="10">
    <source>
        <dbReference type="RefSeq" id="XP_022246460.1"/>
    </source>
</evidence>
<evidence type="ECO:0000256" key="2">
    <source>
        <dbReference type="ARBA" id="ARBA00005982"/>
    </source>
</evidence>
<evidence type="ECO:0000256" key="5">
    <source>
        <dbReference type="ARBA" id="ARBA00022989"/>
    </source>
</evidence>